<dbReference type="Pfam" id="PF00420">
    <property type="entry name" value="Oxidored_q2"/>
    <property type="match status" value="1"/>
</dbReference>
<evidence type="ECO:0000256" key="3">
    <source>
        <dbReference type="ARBA" id="ARBA00016612"/>
    </source>
</evidence>
<dbReference type="GO" id="GO:0016020">
    <property type="term" value="C:membrane"/>
    <property type="evidence" value="ECO:0007669"/>
    <property type="project" value="UniProtKB-SubCell"/>
</dbReference>
<comment type="subcellular location">
    <subcellularLocation>
        <location evidence="1">Membrane</location>
        <topology evidence="1">Multi-pass membrane protein</topology>
    </subcellularLocation>
</comment>
<evidence type="ECO:0000256" key="5">
    <source>
        <dbReference type="ARBA" id="ARBA00022967"/>
    </source>
</evidence>
<accession>A0A0F6T362</accession>
<evidence type="ECO:0000256" key="8">
    <source>
        <dbReference type="ARBA" id="ARBA00023136"/>
    </source>
</evidence>
<protein>
    <recommendedName>
        <fullName evidence="3">NADH-ubiquinone oxidoreductase chain 4L</fullName>
    </recommendedName>
    <alternativeName>
        <fullName evidence="9">NADH dehydrogenase subunit 4L</fullName>
    </alternativeName>
</protein>
<keyword evidence="7" id="KW-0520">NAD</keyword>
<evidence type="ECO:0000256" key="1">
    <source>
        <dbReference type="ARBA" id="ARBA00004141"/>
    </source>
</evidence>
<dbReference type="InterPro" id="IPR039428">
    <property type="entry name" value="NUOK/Mnh_C1-like"/>
</dbReference>
<reference evidence="11" key="1">
    <citation type="submission" date="2015-02" db="EMBL/GenBank/DDBJ databases">
        <title>The mitochondrial genomes of the nudibranch mollusks, Melibe leonina and Tritonia diomedea, and their impact on gastropod phylogeny.</title>
        <authorList>
            <person name="Sevigny J.L."/>
            <person name="Kirouac L.E."/>
            <person name="Thomas W.K."/>
            <person name="Ramsdell J.S."/>
            <person name="Lawlor K.E."/>
            <person name="Sharifi O."/>
            <person name="Grewal S."/>
            <person name="Baysdorfer C."/>
            <person name="Curr K."/>
            <person name="Naimie A.A."/>
            <person name="Okamoto K."/>
            <person name="Murray J.A."/>
            <person name="Newcomb J.M."/>
        </authorList>
    </citation>
    <scope>NUCLEOTIDE SEQUENCE</scope>
</reference>
<feature type="transmembrane region" description="Helical" evidence="10">
    <location>
        <begin position="56"/>
        <end position="79"/>
    </location>
</feature>
<feature type="transmembrane region" description="Helical" evidence="10">
    <location>
        <begin position="21"/>
        <end position="44"/>
    </location>
</feature>
<evidence type="ECO:0000256" key="4">
    <source>
        <dbReference type="ARBA" id="ARBA00022692"/>
    </source>
</evidence>
<dbReference type="Gene3D" id="1.10.287.3510">
    <property type="match status" value="1"/>
</dbReference>
<evidence type="ECO:0000256" key="6">
    <source>
        <dbReference type="ARBA" id="ARBA00022989"/>
    </source>
</evidence>
<keyword evidence="11" id="KW-0496">Mitochondrion</keyword>
<dbReference type="RefSeq" id="YP_009136669.1">
    <property type="nucleotide sequence ID" value="NC_026987.1"/>
</dbReference>
<name>A0A0F6T362_MELLB</name>
<keyword evidence="4 10" id="KW-0812">Transmembrane</keyword>
<evidence type="ECO:0000256" key="7">
    <source>
        <dbReference type="ARBA" id="ARBA00023027"/>
    </source>
</evidence>
<evidence type="ECO:0000256" key="2">
    <source>
        <dbReference type="ARBA" id="ARBA00010519"/>
    </source>
</evidence>
<dbReference type="GeneID" id="24251369"/>
<dbReference type="AlphaFoldDB" id="A0A0F6T362"/>
<dbReference type="CTD" id="4539"/>
<geneLocation type="mitochondrion" evidence="11"/>
<keyword evidence="6 10" id="KW-1133">Transmembrane helix</keyword>
<gene>
    <name evidence="11" type="primary">ND4L</name>
</gene>
<evidence type="ECO:0000313" key="11">
    <source>
        <dbReference type="EMBL" id="AKE07274.1"/>
    </source>
</evidence>
<keyword evidence="5" id="KW-1278">Translocase</keyword>
<sequence length="97" mass="10724">MYLLKLSSVGIFGALLSYSKLNVRLLSVLISLEALMLCLLGLLFGTLTYLGESMHYFLILLTFAACEAALGLSLLVSILRLRSNDYVSSFSSLKYYV</sequence>
<proteinExistence type="inferred from homology"/>
<evidence type="ECO:0000256" key="10">
    <source>
        <dbReference type="SAM" id="Phobius"/>
    </source>
</evidence>
<keyword evidence="8 10" id="KW-0472">Membrane</keyword>
<organism evidence="11">
    <name type="scientific">Melibe leonina</name>
    <name type="common">Hooded nudibranch</name>
    <name type="synonym">Chioraera leonina</name>
    <dbReference type="NCBI Taxonomy" id="76178"/>
    <lineage>
        <taxon>Eukaryota</taxon>
        <taxon>Metazoa</taxon>
        <taxon>Spiralia</taxon>
        <taxon>Lophotrochozoa</taxon>
        <taxon>Mollusca</taxon>
        <taxon>Gastropoda</taxon>
        <taxon>Heterobranchia</taxon>
        <taxon>Euthyneura</taxon>
        <taxon>Nudipleura</taxon>
        <taxon>Nudibranchia</taxon>
        <taxon>Cladobranchia</taxon>
        <taxon>Dendronotoidea</taxon>
        <taxon>Dendronotidae</taxon>
        <taxon>Melibe</taxon>
    </lineage>
</organism>
<dbReference type="EMBL" id="KP764764">
    <property type="protein sequence ID" value="AKE07274.1"/>
    <property type="molecule type" value="Genomic_DNA"/>
</dbReference>
<evidence type="ECO:0000256" key="9">
    <source>
        <dbReference type="ARBA" id="ARBA00031586"/>
    </source>
</evidence>
<comment type="similarity">
    <text evidence="2">Belongs to the complex I subunit 4L family.</text>
</comment>